<name>A0A1N7EFJ5_9NOCA</name>
<dbReference type="Gene3D" id="3.20.170.20">
    <property type="entry name" value="Protein of unknown function DUF952"/>
    <property type="match status" value="1"/>
</dbReference>
<dbReference type="SUPFAM" id="SSF56399">
    <property type="entry name" value="ADP-ribosylation"/>
    <property type="match status" value="1"/>
</dbReference>
<proteinExistence type="predicted"/>
<dbReference type="STRING" id="1344003.SAMN05445060_1241"/>
<dbReference type="RefSeq" id="WP_076477648.1">
    <property type="nucleotide sequence ID" value="NZ_FTNT01000003.1"/>
</dbReference>
<dbReference type="Pfam" id="PF06108">
    <property type="entry name" value="DUF952"/>
    <property type="match status" value="1"/>
</dbReference>
<gene>
    <name evidence="1" type="ORF">SAMN05445060_1241</name>
</gene>
<reference evidence="1 2" key="1">
    <citation type="submission" date="2017-01" db="EMBL/GenBank/DDBJ databases">
        <authorList>
            <person name="Mah S.A."/>
            <person name="Swanson W.J."/>
            <person name="Moy G.W."/>
            <person name="Vacquier V.D."/>
        </authorList>
    </citation>
    <scope>NUCLEOTIDE SEQUENCE [LARGE SCALE GENOMIC DNA]</scope>
    <source>
        <strain evidence="1 2">CPCC 203464</strain>
    </source>
</reference>
<dbReference type="EMBL" id="FTNT01000003">
    <property type="protein sequence ID" value="SIR86665.1"/>
    <property type="molecule type" value="Genomic_DNA"/>
</dbReference>
<dbReference type="AlphaFoldDB" id="A0A1N7EFJ5"/>
<dbReference type="Proteomes" id="UP000186218">
    <property type="component" value="Unassembled WGS sequence"/>
</dbReference>
<organism evidence="1 2">
    <name type="scientific">Williamsia sterculiae</name>
    <dbReference type="NCBI Taxonomy" id="1344003"/>
    <lineage>
        <taxon>Bacteria</taxon>
        <taxon>Bacillati</taxon>
        <taxon>Actinomycetota</taxon>
        <taxon>Actinomycetes</taxon>
        <taxon>Mycobacteriales</taxon>
        <taxon>Nocardiaceae</taxon>
        <taxon>Williamsia</taxon>
    </lineage>
</organism>
<keyword evidence="2" id="KW-1185">Reference proteome</keyword>
<protein>
    <submittedName>
        <fullName evidence="1">Uncharacterized conserved protein, DUF952 family</fullName>
    </submittedName>
</protein>
<dbReference type="InterPro" id="IPR009297">
    <property type="entry name" value="DUF952"/>
</dbReference>
<dbReference type="OrthoDB" id="5638018at2"/>
<accession>A0A1N7EFJ5</accession>
<dbReference type="PANTHER" id="PTHR34129:SF1">
    <property type="entry name" value="DUF952 DOMAIN-CONTAINING PROTEIN"/>
    <property type="match status" value="1"/>
</dbReference>
<dbReference type="PANTHER" id="PTHR34129">
    <property type="entry name" value="BLR1139 PROTEIN"/>
    <property type="match status" value="1"/>
</dbReference>
<evidence type="ECO:0000313" key="2">
    <source>
        <dbReference type="Proteomes" id="UP000186218"/>
    </source>
</evidence>
<evidence type="ECO:0000313" key="1">
    <source>
        <dbReference type="EMBL" id="SIR86665.1"/>
    </source>
</evidence>
<sequence length="121" mass="12970">MTTSETADDPTGPLVHLCPRDDWAAADGDLRPASLADQGFVHLSFLRQVHIPASALFAGRDDLLLLHIDVDRLTDPVVVEAADPPRSDGMRFPHLYGPIPVTAVVGTEAYPPNADGTFSAR</sequence>